<gene>
    <name evidence="1" type="ORF">JHE00_29940</name>
</gene>
<proteinExistence type="predicted"/>
<organism evidence="1 2">
    <name type="scientific">Prauserella cavernicola</name>
    <dbReference type="NCBI Taxonomy" id="2800127"/>
    <lineage>
        <taxon>Bacteria</taxon>
        <taxon>Bacillati</taxon>
        <taxon>Actinomycetota</taxon>
        <taxon>Actinomycetes</taxon>
        <taxon>Pseudonocardiales</taxon>
        <taxon>Pseudonocardiaceae</taxon>
        <taxon>Prauserella</taxon>
    </lineage>
</organism>
<comment type="caution">
    <text evidence="1">The sequence shown here is derived from an EMBL/GenBank/DDBJ whole genome shotgun (WGS) entry which is preliminary data.</text>
</comment>
<dbReference type="AlphaFoldDB" id="A0A934QZW9"/>
<dbReference type="EMBL" id="JAENJH010000011">
    <property type="protein sequence ID" value="MBK1788569.1"/>
    <property type="molecule type" value="Genomic_DNA"/>
</dbReference>
<evidence type="ECO:0000313" key="1">
    <source>
        <dbReference type="EMBL" id="MBK1788569.1"/>
    </source>
</evidence>
<dbReference type="Proteomes" id="UP000635245">
    <property type="component" value="Unassembled WGS sequence"/>
</dbReference>
<reference evidence="1" key="1">
    <citation type="submission" date="2020-12" db="EMBL/GenBank/DDBJ databases">
        <title>Prauserella sp. ASG 168, a novel actinomycete isolated from cave rock.</title>
        <authorList>
            <person name="Suriyachadkun C."/>
        </authorList>
    </citation>
    <scope>NUCLEOTIDE SEQUENCE</scope>
    <source>
        <strain evidence="1">ASG 168</strain>
    </source>
</reference>
<sequence length="187" mass="19818">MVQGAGLLAVALVAGLVWWFIRSGSDETAAIEPTPTQEDPLTSGAFDYTTVAGPEVSDDCEANSYGDVVDWFADHPCERVSRALYTTETDGARALVSVVVVTMPQASDAQQLKAVTDTEGTGNVNDLVRDESVSLPGAPNVAQGEYASRAEDKKVTIVEAAFFGEHTDDELIARIGDDALRLAEAQP</sequence>
<name>A0A934QZW9_9PSEU</name>
<keyword evidence="2" id="KW-1185">Reference proteome</keyword>
<protein>
    <submittedName>
        <fullName evidence="1">Uncharacterized protein</fullName>
    </submittedName>
</protein>
<evidence type="ECO:0000313" key="2">
    <source>
        <dbReference type="Proteomes" id="UP000635245"/>
    </source>
</evidence>
<accession>A0A934QZW9</accession>